<dbReference type="SUPFAM" id="SSF51182">
    <property type="entry name" value="RmlC-like cupins"/>
    <property type="match status" value="1"/>
</dbReference>
<dbReference type="AlphaFoldDB" id="A0A915YFY6"/>
<dbReference type="GO" id="GO:0043420">
    <property type="term" value="P:anthranilate metabolic process"/>
    <property type="evidence" value="ECO:0007669"/>
    <property type="project" value="UniProtKB-UniRule"/>
</dbReference>
<feature type="binding site" evidence="7">
    <location>
        <position position="94"/>
    </location>
    <ligand>
        <name>Fe cation</name>
        <dbReference type="ChEBI" id="CHEBI:24875"/>
        <label>1</label>
        <note>catalytic</note>
    </ligand>
</feature>
<keyword evidence="9" id="KW-1185">Reference proteome</keyword>
<dbReference type="PANTHER" id="PTHR15497">
    <property type="entry name" value="3-HYDROXYANTHRANILATE 3,4-DIOXYGENASE"/>
    <property type="match status" value="1"/>
</dbReference>
<feature type="binding site" evidence="7">
    <location>
        <position position="164"/>
    </location>
    <ligand>
        <name>Fe cation</name>
        <dbReference type="ChEBI" id="CHEBI:24875"/>
        <label>2</label>
    </ligand>
</feature>
<reference evidence="8" key="1">
    <citation type="submission" date="2022-09" db="EMBL/GenBank/DDBJ databases">
        <title>Aureispira anguillicida sp. nov., isolated from Leptocephalus of Japanese eel Anguilla japonica.</title>
        <authorList>
            <person name="Yuasa K."/>
            <person name="Mekata T."/>
            <person name="Ikunari K."/>
        </authorList>
    </citation>
    <scope>NUCLEOTIDE SEQUENCE</scope>
    <source>
        <strain evidence="8">EL160426</strain>
    </source>
</reference>
<dbReference type="HAMAP" id="MF_00825">
    <property type="entry name" value="3_HAO"/>
    <property type="match status" value="1"/>
</dbReference>
<feature type="binding site" evidence="7">
    <location>
        <position position="161"/>
    </location>
    <ligand>
        <name>Fe cation</name>
        <dbReference type="ChEBI" id="CHEBI:24875"/>
        <label>2</label>
    </ligand>
</feature>
<dbReference type="KEGG" id="aup:AsAng_0030240"/>
<dbReference type="PANTHER" id="PTHR15497:SF1">
    <property type="entry name" value="3-HYDROXYANTHRANILATE 3,4-DIOXYGENASE"/>
    <property type="match status" value="1"/>
</dbReference>
<organism evidence="8 9">
    <name type="scientific">Aureispira anguillae</name>
    <dbReference type="NCBI Taxonomy" id="2864201"/>
    <lineage>
        <taxon>Bacteria</taxon>
        <taxon>Pseudomonadati</taxon>
        <taxon>Bacteroidota</taxon>
        <taxon>Saprospiria</taxon>
        <taxon>Saprospirales</taxon>
        <taxon>Saprospiraceae</taxon>
        <taxon>Aureispira</taxon>
    </lineage>
</organism>
<evidence type="ECO:0000256" key="6">
    <source>
        <dbReference type="ARBA" id="ARBA00023004"/>
    </source>
</evidence>
<feature type="binding site" evidence="7">
    <location>
        <position position="98"/>
    </location>
    <ligand>
        <name>substrate</name>
    </ligand>
</feature>
<dbReference type="Pfam" id="PF06052">
    <property type="entry name" value="3-HAO"/>
    <property type="match status" value="1"/>
</dbReference>
<evidence type="ECO:0000313" key="9">
    <source>
        <dbReference type="Proteomes" id="UP001060919"/>
    </source>
</evidence>
<accession>A0A915YFY6</accession>
<keyword evidence="4 7" id="KW-0223">Dioxygenase</keyword>
<dbReference type="GO" id="GO:0008198">
    <property type="term" value="F:ferrous iron binding"/>
    <property type="evidence" value="ECO:0007669"/>
    <property type="project" value="UniProtKB-UniRule"/>
</dbReference>
<evidence type="ECO:0000256" key="5">
    <source>
        <dbReference type="ARBA" id="ARBA00023002"/>
    </source>
</evidence>
<gene>
    <name evidence="7" type="primary">nbaC</name>
    <name evidence="8" type="ORF">AsAng_0030240</name>
</gene>
<proteinExistence type="inferred from homology"/>
<keyword evidence="5 7" id="KW-0560">Oxidoreductase</keyword>
<dbReference type="GO" id="GO:0019805">
    <property type="term" value="P:quinolinate biosynthetic process"/>
    <property type="evidence" value="ECO:0007669"/>
    <property type="project" value="UniProtKB-UniRule"/>
</dbReference>
<dbReference type="NCBIfam" id="TIGR03037">
    <property type="entry name" value="anthran_nbaC"/>
    <property type="match status" value="1"/>
</dbReference>
<feature type="binding site" evidence="7">
    <location>
        <position position="56"/>
    </location>
    <ligand>
        <name>Fe cation</name>
        <dbReference type="ChEBI" id="CHEBI:24875"/>
        <label>1</label>
        <note>catalytic</note>
    </ligand>
</feature>
<feature type="binding site" evidence="7">
    <location>
        <position position="46"/>
    </location>
    <ligand>
        <name>O2</name>
        <dbReference type="ChEBI" id="CHEBI:15379"/>
    </ligand>
</feature>
<evidence type="ECO:0000256" key="1">
    <source>
        <dbReference type="ARBA" id="ARBA00002752"/>
    </source>
</evidence>
<evidence type="ECO:0000256" key="7">
    <source>
        <dbReference type="HAMAP-Rule" id="MF_00825"/>
    </source>
</evidence>
<dbReference type="CDD" id="cd06123">
    <property type="entry name" value="cupin_HAO"/>
    <property type="match status" value="1"/>
</dbReference>
<dbReference type="GO" id="GO:0006569">
    <property type="term" value="P:L-tryptophan catabolic process"/>
    <property type="evidence" value="ECO:0007669"/>
    <property type="project" value="UniProtKB-UniRule"/>
</dbReference>
<comment type="pathway">
    <text evidence="7">Cofactor biosynthesis; NAD(+) biosynthesis; quinolinate from L-kynurenine: step 3/3.</text>
</comment>
<protein>
    <recommendedName>
        <fullName evidence="7">3-hydroxyanthranilate 3,4-dioxygenase</fullName>
        <ecNumber evidence="7">1.13.11.6</ecNumber>
    </recommendedName>
    <alternativeName>
        <fullName evidence="7">3-hydroxyanthranilate oxygenase</fullName>
        <shortName evidence="7">3-HAO</shortName>
    </alternativeName>
    <alternativeName>
        <fullName evidence="7">3-hydroxyanthranilic acid dioxygenase</fullName>
        <shortName evidence="7">HAD</shortName>
    </alternativeName>
</protein>
<dbReference type="GO" id="GO:0000334">
    <property type="term" value="F:3-hydroxyanthranilate 3,4-dioxygenase activity"/>
    <property type="evidence" value="ECO:0007669"/>
    <property type="project" value="UniProtKB-UniRule"/>
</dbReference>
<feature type="binding site" evidence="7">
    <location>
        <position position="50"/>
    </location>
    <ligand>
        <name>Fe cation</name>
        <dbReference type="ChEBI" id="CHEBI:24875"/>
        <label>1</label>
        <note>catalytic</note>
    </ligand>
</feature>
<dbReference type="EC" id="1.13.11.6" evidence="7"/>
<dbReference type="InterPro" id="IPR011051">
    <property type="entry name" value="RmlC_Cupin_sf"/>
</dbReference>
<feature type="binding site" evidence="7">
    <location>
        <position position="124"/>
    </location>
    <ligand>
        <name>Fe cation</name>
        <dbReference type="ChEBI" id="CHEBI:24875"/>
        <label>2</label>
    </ligand>
</feature>
<evidence type="ECO:0000256" key="3">
    <source>
        <dbReference type="ARBA" id="ARBA00022723"/>
    </source>
</evidence>
<dbReference type="InterPro" id="IPR010329">
    <property type="entry name" value="3hydroanth_dOase"/>
</dbReference>
<evidence type="ECO:0000313" key="8">
    <source>
        <dbReference type="EMBL" id="BDS12304.1"/>
    </source>
</evidence>
<dbReference type="Gene3D" id="2.60.120.10">
    <property type="entry name" value="Jelly Rolls"/>
    <property type="match status" value="1"/>
</dbReference>
<dbReference type="EMBL" id="AP026867">
    <property type="protein sequence ID" value="BDS12304.1"/>
    <property type="molecule type" value="Genomic_DNA"/>
</dbReference>
<dbReference type="RefSeq" id="WP_264793397.1">
    <property type="nucleotide sequence ID" value="NZ_AP026867.1"/>
</dbReference>
<keyword evidence="3 7" id="KW-0479">Metal-binding</keyword>
<comment type="cofactor">
    <cofactor evidence="7">
        <name>Fe(2+)</name>
        <dbReference type="ChEBI" id="CHEBI:29033"/>
    </cofactor>
    <text evidence="7">Binds 2 Fe(2+) ions per subunit.</text>
</comment>
<keyword evidence="6 7" id="KW-0408">Iron</keyword>
<sequence length="174" mass="20000">MKAFNVVNLMNWVEENKDNLKPPVCNKEVFPGSEYIVMVIGGPNLRKDYHYNETPEFFMQLKGDMVLKIIDNGEPKDIPIKEGEIFVLPAKVPHSPQRPEGTIGLVIEHVRDVEQHTDGFQWYCESCNHQLHEDYFKLTNIEKQLPETFAKFNGNEALHKCSNCGDVLQVGKKK</sequence>
<dbReference type="Proteomes" id="UP001060919">
    <property type="component" value="Chromosome"/>
</dbReference>
<comment type="similarity">
    <text evidence="7">Belongs to the 3-HAO family.</text>
</comment>
<evidence type="ECO:0000256" key="4">
    <source>
        <dbReference type="ARBA" id="ARBA00022964"/>
    </source>
</evidence>
<name>A0A915YFY6_9BACT</name>
<keyword evidence="2 7" id="KW-0662">Pyridine nucleotide biosynthesis</keyword>
<feature type="binding site" evidence="7">
    <location>
        <position position="127"/>
    </location>
    <ligand>
        <name>Fe cation</name>
        <dbReference type="ChEBI" id="CHEBI:24875"/>
        <label>2</label>
    </ligand>
</feature>
<dbReference type="NCBIfam" id="NF009763">
    <property type="entry name" value="PRK13264.1"/>
    <property type="match status" value="1"/>
</dbReference>
<feature type="binding site" evidence="7">
    <location>
        <position position="108"/>
    </location>
    <ligand>
        <name>substrate</name>
    </ligand>
</feature>
<dbReference type="GO" id="GO:0019363">
    <property type="term" value="P:pyridine nucleotide biosynthetic process"/>
    <property type="evidence" value="ECO:0007669"/>
    <property type="project" value="UniProtKB-KW"/>
</dbReference>
<evidence type="ECO:0000256" key="2">
    <source>
        <dbReference type="ARBA" id="ARBA00022642"/>
    </source>
</evidence>
<feature type="binding site" evidence="7">
    <location>
        <position position="56"/>
    </location>
    <ligand>
        <name>substrate</name>
    </ligand>
</feature>
<comment type="catalytic activity">
    <reaction evidence="7">
        <text>3-hydroxyanthranilate + O2 = (2Z,4Z)-2-amino-3-carboxymuconate 6-semialdehyde</text>
        <dbReference type="Rhea" id="RHEA:17953"/>
        <dbReference type="ChEBI" id="CHEBI:15379"/>
        <dbReference type="ChEBI" id="CHEBI:36559"/>
        <dbReference type="ChEBI" id="CHEBI:77612"/>
        <dbReference type="EC" id="1.13.11.6"/>
    </reaction>
</comment>
<dbReference type="InterPro" id="IPR014710">
    <property type="entry name" value="RmlC-like_jellyroll"/>
</dbReference>
<comment type="function">
    <text evidence="1 7">Catalyzes the oxidative ring opening of 3-hydroxyanthranilate to 2-amino-3-carboxymuconate semialdehyde, which spontaneously cyclizes to quinolinate.</text>
</comment>